<dbReference type="HOGENOM" id="CLU_2384886_0_0_11"/>
<organism evidence="3 4">
    <name type="scientific">Streptomyces himastatinicus ATCC 53653</name>
    <dbReference type="NCBI Taxonomy" id="457427"/>
    <lineage>
        <taxon>Bacteria</taxon>
        <taxon>Bacillati</taxon>
        <taxon>Actinomycetota</taxon>
        <taxon>Actinomycetes</taxon>
        <taxon>Kitasatosporales</taxon>
        <taxon>Streptomycetaceae</taxon>
        <taxon>Streptomyces</taxon>
        <taxon>Streptomyces violaceusniger group</taxon>
    </lineage>
</organism>
<evidence type="ECO:0000259" key="2">
    <source>
        <dbReference type="Pfam" id="PF13649"/>
    </source>
</evidence>
<protein>
    <recommendedName>
        <fullName evidence="2">Methyltransferase domain-containing protein</fullName>
    </recommendedName>
</protein>
<dbReference type="CDD" id="cd02440">
    <property type="entry name" value="AdoMet_MTases"/>
    <property type="match status" value="1"/>
</dbReference>
<feature type="domain" description="Methyltransferase" evidence="2">
    <location>
        <begin position="21"/>
        <end position="64"/>
    </location>
</feature>
<gene>
    <name evidence="3" type="ORF">SSOG_03919</name>
</gene>
<dbReference type="Proteomes" id="UP000003963">
    <property type="component" value="Unassembled WGS sequence"/>
</dbReference>
<evidence type="ECO:0000313" key="3">
    <source>
        <dbReference type="EMBL" id="EFL24205.1"/>
    </source>
</evidence>
<sequence length="94" mass="10320">MDLALLDELTDPRWTSVRRAADLGCGTGRTATWLRRNGVPAIDGVDLTPEMLDRARARGVHDRLIEPRAAVHRSSETSGAGQDISRTGRSPRTR</sequence>
<name>D9WST0_9ACTN</name>
<dbReference type="AlphaFoldDB" id="D9WST0"/>
<proteinExistence type="predicted"/>
<dbReference type="EMBL" id="GG657754">
    <property type="protein sequence ID" value="EFL24205.1"/>
    <property type="molecule type" value="Genomic_DNA"/>
</dbReference>
<dbReference type="SUPFAM" id="SSF53335">
    <property type="entry name" value="S-adenosyl-L-methionine-dependent methyltransferases"/>
    <property type="match status" value="1"/>
</dbReference>
<dbReference type="Pfam" id="PF13649">
    <property type="entry name" value="Methyltransf_25"/>
    <property type="match status" value="1"/>
</dbReference>
<dbReference type="InterPro" id="IPR029063">
    <property type="entry name" value="SAM-dependent_MTases_sf"/>
</dbReference>
<dbReference type="Gene3D" id="3.40.50.150">
    <property type="entry name" value="Vaccinia Virus protein VP39"/>
    <property type="match status" value="1"/>
</dbReference>
<reference evidence="3 4" key="1">
    <citation type="submission" date="2009-02" db="EMBL/GenBank/DDBJ databases">
        <title>Annotation of Streptomyces hygroscopicus strain ATCC 53653.</title>
        <authorList>
            <consortium name="The Broad Institute Genome Sequencing Platform"/>
            <consortium name="Broad Institute Microbial Sequencing Center"/>
            <person name="Fischbach M."/>
            <person name="Godfrey P."/>
            <person name="Ward D."/>
            <person name="Young S."/>
            <person name="Zeng Q."/>
            <person name="Koehrsen M."/>
            <person name="Alvarado L."/>
            <person name="Berlin A.M."/>
            <person name="Bochicchio J."/>
            <person name="Borenstein D."/>
            <person name="Chapman S.B."/>
            <person name="Chen Z."/>
            <person name="Engels R."/>
            <person name="Freedman E."/>
            <person name="Gellesch M."/>
            <person name="Goldberg J."/>
            <person name="Griggs A."/>
            <person name="Gujja S."/>
            <person name="Heilman E.R."/>
            <person name="Heiman D.I."/>
            <person name="Hepburn T.A."/>
            <person name="Howarth C."/>
            <person name="Jen D."/>
            <person name="Larson L."/>
            <person name="Lewis B."/>
            <person name="Mehta T."/>
            <person name="Park D."/>
            <person name="Pearson M."/>
            <person name="Richards J."/>
            <person name="Roberts A."/>
            <person name="Saif S."/>
            <person name="Shea T.D."/>
            <person name="Shenoy N."/>
            <person name="Sisk P."/>
            <person name="Stolte C."/>
            <person name="Sykes S.N."/>
            <person name="Thomson T."/>
            <person name="Walk T."/>
            <person name="White J."/>
            <person name="Yandava C."/>
            <person name="Straight P."/>
            <person name="Clardy J."/>
            <person name="Hung D."/>
            <person name="Kolter R."/>
            <person name="Mekalanos J."/>
            <person name="Walker S."/>
            <person name="Walsh C.T."/>
            <person name="Wieland-Brown L.C."/>
            <person name="Haas B."/>
            <person name="Nusbaum C."/>
            <person name="Birren B."/>
        </authorList>
    </citation>
    <scope>NUCLEOTIDE SEQUENCE [LARGE SCALE GENOMIC DNA]</scope>
    <source>
        <strain evidence="3 4">ATCC 53653</strain>
    </source>
</reference>
<dbReference type="GO" id="GO:0008168">
    <property type="term" value="F:methyltransferase activity"/>
    <property type="evidence" value="ECO:0007669"/>
    <property type="project" value="UniProtKB-ARBA"/>
</dbReference>
<feature type="region of interest" description="Disordered" evidence="1">
    <location>
        <begin position="66"/>
        <end position="94"/>
    </location>
</feature>
<evidence type="ECO:0000256" key="1">
    <source>
        <dbReference type="SAM" id="MobiDB-lite"/>
    </source>
</evidence>
<dbReference type="InterPro" id="IPR041698">
    <property type="entry name" value="Methyltransf_25"/>
</dbReference>
<accession>D9WST0</accession>
<evidence type="ECO:0000313" key="4">
    <source>
        <dbReference type="Proteomes" id="UP000003963"/>
    </source>
</evidence>
<keyword evidence="4" id="KW-1185">Reference proteome</keyword>
<feature type="compositionally biased region" description="Polar residues" evidence="1">
    <location>
        <begin position="76"/>
        <end position="88"/>
    </location>
</feature>
<dbReference type="STRING" id="457427.SSOG_03919"/>